<evidence type="ECO:0000256" key="4">
    <source>
        <dbReference type="SAM" id="Phobius"/>
    </source>
</evidence>
<evidence type="ECO:0000256" key="1">
    <source>
        <dbReference type="ARBA" id="ARBA00007572"/>
    </source>
</evidence>
<keyword evidence="4" id="KW-0472">Membrane</keyword>
<keyword evidence="4" id="KW-1133">Transmembrane helix</keyword>
<dbReference type="Gene3D" id="2.40.50.140">
    <property type="entry name" value="Nucleic acid-binding proteins"/>
    <property type="match status" value="1"/>
</dbReference>
<feature type="domain" description="ATP-dependent DNA ligase family profile" evidence="5">
    <location>
        <begin position="133"/>
        <end position="173"/>
    </location>
</feature>
<evidence type="ECO:0000256" key="2">
    <source>
        <dbReference type="ARBA" id="ARBA00022598"/>
    </source>
</evidence>
<protein>
    <submittedName>
        <fullName evidence="6">DNA ligase 6 isoform X1</fullName>
    </submittedName>
</protein>
<reference evidence="6" key="2">
    <citation type="submission" date="2022-01" db="EMBL/GenBank/DDBJ databases">
        <authorList>
            <person name="Yamashiro T."/>
            <person name="Shiraishi A."/>
            <person name="Satake H."/>
            <person name="Nakayama K."/>
        </authorList>
    </citation>
    <scope>NUCLEOTIDE SEQUENCE</scope>
</reference>
<dbReference type="PANTHER" id="PTHR45674:SF9">
    <property type="entry name" value="DNA LIGASE 3"/>
    <property type="match status" value="1"/>
</dbReference>
<evidence type="ECO:0000313" key="6">
    <source>
        <dbReference type="EMBL" id="GJT51314.1"/>
    </source>
</evidence>
<keyword evidence="4" id="KW-0812">Transmembrane</keyword>
<dbReference type="InterPro" id="IPR012310">
    <property type="entry name" value="DNA_ligase_ATP-dep_cent"/>
</dbReference>
<evidence type="ECO:0000313" key="7">
    <source>
        <dbReference type="Proteomes" id="UP001151760"/>
    </source>
</evidence>
<dbReference type="EMBL" id="BQNB010016396">
    <property type="protein sequence ID" value="GJT51314.1"/>
    <property type="molecule type" value="Genomic_DNA"/>
</dbReference>
<accession>A0ABQ5EKF0</accession>
<comment type="caution">
    <text evidence="6">The sequence shown here is derived from an EMBL/GenBank/DDBJ whole genome shotgun (WGS) entry which is preliminary data.</text>
</comment>
<proteinExistence type="inferred from homology"/>
<organism evidence="6 7">
    <name type="scientific">Tanacetum coccineum</name>
    <dbReference type="NCBI Taxonomy" id="301880"/>
    <lineage>
        <taxon>Eukaryota</taxon>
        <taxon>Viridiplantae</taxon>
        <taxon>Streptophyta</taxon>
        <taxon>Embryophyta</taxon>
        <taxon>Tracheophyta</taxon>
        <taxon>Spermatophyta</taxon>
        <taxon>Magnoliopsida</taxon>
        <taxon>eudicotyledons</taxon>
        <taxon>Gunneridae</taxon>
        <taxon>Pentapetalae</taxon>
        <taxon>asterids</taxon>
        <taxon>campanulids</taxon>
        <taxon>Asterales</taxon>
        <taxon>Asteraceae</taxon>
        <taxon>Asteroideae</taxon>
        <taxon>Anthemideae</taxon>
        <taxon>Anthemidinae</taxon>
        <taxon>Tanacetum</taxon>
    </lineage>
</organism>
<comment type="similarity">
    <text evidence="1">Belongs to the ATP-dependent DNA ligase family.</text>
</comment>
<evidence type="ECO:0000256" key="3">
    <source>
        <dbReference type="SAM" id="MobiDB-lite"/>
    </source>
</evidence>
<keyword evidence="7" id="KW-1185">Reference proteome</keyword>
<feature type="transmembrane region" description="Helical" evidence="4">
    <location>
        <begin position="205"/>
        <end position="223"/>
    </location>
</feature>
<feature type="region of interest" description="Disordered" evidence="3">
    <location>
        <begin position="72"/>
        <end position="112"/>
    </location>
</feature>
<sequence length="227" mass="25085">MKITTDQQPKGVVQTLTIIMDLREIARSDTSDDYAFSDNEKINCVDFLTEGEDNVVIPNSQVVIWNWRGGRRGSRGGRGGRGESSGTTKSGAGRGDANNGIGGVGRGRGGRYMGIRGRGGRSSVDIVESSASQFKRDYVEGLNDLLDLVPIAAWYGNRRKAKRYNPFLMACYDPDTEEYQSVCRVMTVFSVALNKEKFHGLRIKLIASLLSGFIITLRTWAIWCDSE</sequence>
<dbReference type="InterPro" id="IPR012340">
    <property type="entry name" value="NA-bd_OB-fold"/>
</dbReference>
<gene>
    <name evidence="6" type="ORF">Tco_0977471</name>
</gene>
<dbReference type="SUPFAM" id="SSF50249">
    <property type="entry name" value="Nucleic acid-binding proteins"/>
    <property type="match status" value="1"/>
</dbReference>
<keyword evidence="2 6" id="KW-0436">Ligase</keyword>
<evidence type="ECO:0000259" key="5">
    <source>
        <dbReference type="PROSITE" id="PS50160"/>
    </source>
</evidence>
<dbReference type="InterPro" id="IPR050191">
    <property type="entry name" value="ATP-dep_DNA_ligase"/>
</dbReference>
<name>A0ABQ5EKF0_9ASTR</name>
<dbReference type="Proteomes" id="UP001151760">
    <property type="component" value="Unassembled WGS sequence"/>
</dbReference>
<feature type="compositionally biased region" description="Gly residues" evidence="3">
    <location>
        <begin position="100"/>
        <end position="112"/>
    </location>
</feature>
<dbReference type="PANTHER" id="PTHR45674">
    <property type="entry name" value="DNA LIGASE 1/3 FAMILY MEMBER"/>
    <property type="match status" value="1"/>
</dbReference>
<dbReference type="PROSITE" id="PS50160">
    <property type="entry name" value="DNA_LIGASE_A3"/>
    <property type="match status" value="1"/>
</dbReference>
<dbReference type="GO" id="GO:0016874">
    <property type="term" value="F:ligase activity"/>
    <property type="evidence" value="ECO:0007669"/>
    <property type="project" value="UniProtKB-KW"/>
</dbReference>
<reference evidence="6" key="1">
    <citation type="journal article" date="2022" name="Int. J. Mol. Sci.">
        <title>Draft Genome of Tanacetum Coccineum: Genomic Comparison of Closely Related Tanacetum-Family Plants.</title>
        <authorList>
            <person name="Yamashiro T."/>
            <person name="Shiraishi A."/>
            <person name="Nakayama K."/>
            <person name="Satake H."/>
        </authorList>
    </citation>
    <scope>NUCLEOTIDE SEQUENCE</scope>
</reference>